<evidence type="ECO:0000313" key="1">
    <source>
        <dbReference type="EMBL" id="MDQ1150159.1"/>
    </source>
</evidence>
<evidence type="ECO:0000313" key="2">
    <source>
        <dbReference type="Proteomes" id="UP001244640"/>
    </source>
</evidence>
<dbReference type="Proteomes" id="UP001244640">
    <property type="component" value="Unassembled WGS sequence"/>
</dbReference>
<dbReference type="RefSeq" id="WP_307185854.1">
    <property type="nucleotide sequence ID" value="NZ_JAUTBA010000001.1"/>
</dbReference>
<organism evidence="1 2">
    <name type="scientific">Sphingobacterium zeae</name>
    <dbReference type="NCBI Taxonomy" id="1776859"/>
    <lineage>
        <taxon>Bacteria</taxon>
        <taxon>Pseudomonadati</taxon>
        <taxon>Bacteroidota</taxon>
        <taxon>Sphingobacteriia</taxon>
        <taxon>Sphingobacteriales</taxon>
        <taxon>Sphingobacteriaceae</taxon>
        <taxon>Sphingobacterium</taxon>
    </lineage>
</organism>
<accession>A0ABU0U5N2</accession>
<proteinExistence type="predicted"/>
<protein>
    <submittedName>
        <fullName evidence="1">Uncharacterized protein</fullName>
    </submittedName>
</protein>
<reference evidence="1 2" key="1">
    <citation type="submission" date="2023-07" db="EMBL/GenBank/DDBJ databases">
        <title>Functional and genomic diversity of the sorghum phyllosphere microbiome.</title>
        <authorList>
            <person name="Shade A."/>
        </authorList>
    </citation>
    <scope>NUCLEOTIDE SEQUENCE [LARGE SCALE GENOMIC DNA]</scope>
    <source>
        <strain evidence="1 2">SORGH_AS_0892</strain>
    </source>
</reference>
<dbReference type="EMBL" id="JAUTBA010000001">
    <property type="protein sequence ID" value="MDQ1150159.1"/>
    <property type="molecule type" value="Genomic_DNA"/>
</dbReference>
<gene>
    <name evidence="1" type="ORF">QE382_002143</name>
</gene>
<keyword evidence="2" id="KW-1185">Reference proteome</keyword>
<comment type="caution">
    <text evidence="1">The sequence shown here is derived from an EMBL/GenBank/DDBJ whole genome shotgun (WGS) entry which is preliminary data.</text>
</comment>
<sequence>MDNKPQIKPISKDAVAIHLADGDVYTISSNYKTDYNFSTRLASFTNSWESDPAIVMGKEIVPYGHNNDLPTIIKRVMDKSNIGPGILKRKIGLQYGDGPKLYKEEINEENQEVRIPVRDPEIEAWLESWDFDRYHDMILTEFMYGEGFFSRWYRNRTNKLSDDQLDDIEAMGIKTKNKILKLECVPASWARLGWPKHPEKRLENVDTIYVGDFENNCMRSGIATYPVLDKKKPFKNRVSMTYHNLYSYARTFYSIPSYYGTIPWLETASDIPDVINYLTDNGITAAYHIHSPQAYWDDKRQKFQDRYPEETDAQIDKRLEDLKTELFQRIANTLAGKANTGKFIQTVDFYDMDGNLCKWTIEPIEQSIKDFIEAQVKISEKADSAATSGMGLHPTLANLVTTNGLSGGSQQLYAMKFHVLTDVNKPEKVIFQALNDAIAINWPDKKHIKMGFARKIIMKEDEVSPKNRVINNV</sequence>
<name>A0ABU0U5N2_9SPHI</name>